<dbReference type="EMBL" id="AAVO02000006">
    <property type="protein sequence ID" value="EDM87686.1"/>
    <property type="molecule type" value="Genomic_DNA"/>
</dbReference>
<organism evidence="1 2">
    <name type="scientific">Blautia obeum ATCC 29174</name>
    <dbReference type="NCBI Taxonomy" id="411459"/>
    <lineage>
        <taxon>Bacteria</taxon>
        <taxon>Bacillati</taxon>
        <taxon>Bacillota</taxon>
        <taxon>Clostridia</taxon>
        <taxon>Lachnospirales</taxon>
        <taxon>Lachnospiraceae</taxon>
        <taxon>Blautia</taxon>
    </lineage>
</organism>
<protein>
    <submittedName>
        <fullName evidence="1">Uncharacterized protein</fullName>
    </submittedName>
</protein>
<reference evidence="1 2" key="2">
    <citation type="submission" date="2007-04" db="EMBL/GenBank/DDBJ databases">
        <title>Draft genome sequence of Ruminococcus obeum (ATCC 29174).</title>
        <authorList>
            <person name="Sudarsanam P."/>
            <person name="Ley R."/>
            <person name="Guruge J."/>
            <person name="Turnbaugh P.J."/>
            <person name="Mahowald M."/>
            <person name="Liep D."/>
            <person name="Gordon J."/>
        </authorList>
    </citation>
    <scope>NUCLEOTIDE SEQUENCE [LARGE SCALE GENOMIC DNA]</scope>
    <source>
        <strain evidence="1 2">ATCC 29174</strain>
    </source>
</reference>
<accession>A5ZS88</accession>
<reference evidence="1 2" key="1">
    <citation type="submission" date="2007-03" db="EMBL/GenBank/DDBJ databases">
        <authorList>
            <person name="Fulton L."/>
            <person name="Clifton S."/>
            <person name="Fulton B."/>
            <person name="Xu J."/>
            <person name="Minx P."/>
            <person name="Pepin K.H."/>
            <person name="Johnson M."/>
            <person name="Thiruvilangam P."/>
            <person name="Bhonagiri V."/>
            <person name="Nash W.E."/>
            <person name="Mardis E.R."/>
            <person name="Wilson R.K."/>
        </authorList>
    </citation>
    <scope>NUCLEOTIDE SEQUENCE [LARGE SCALE GENOMIC DNA]</scope>
    <source>
        <strain evidence="1 2">ATCC 29174</strain>
    </source>
</reference>
<gene>
    <name evidence="1" type="ORF">RUMOBE_01867</name>
</gene>
<dbReference type="Proteomes" id="UP000006002">
    <property type="component" value="Unassembled WGS sequence"/>
</dbReference>
<dbReference type="AlphaFoldDB" id="A5ZS88"/>
<evidence type="ECO:0000313" key="1">
    <source>
        <dbReference type="EMBL" id="EDM87686.1"/>
    </source>
</evidence>
<sequence>MFVKFQDRPEILINKRKNQIHIICREISHYYRALNYAIHHMEEDEFQYQEHV</sequence>
<evidence type="ECO:0000313" key="2">
    <source>
        <dbReference type="Proteomes" id="UP000006002"/>
    </source>
</evidence>
<name>A5ZS88_9FIRM</name>
<proteinExistence type="predicted"/>
<comment type="caution">
    <text evidence="1">The sequence shown here is derived from an EMBL/GenBank/DDBJ whole genome shotgun (WGS) entry which is preliminary data.</text>
</comment>
<dbReference type="HOGENOM" id="CLU_3077315_0_0_9"/>